<dbReference type="AlphaFoldDB" id="A0A0X3ANH3"/>
<dbReference type="Pfam" id="PF07377">
    <property type="entry name" value="DUF1493"/>
    <property type="match status" value="1"/>
</dbReference>
<accession>A0A0X3ANH3</accession>
<evidence type="ECO:0000313" key="1">
    <source>
        <dbReference type="EMBL" id="CVK15418.1"/>
    </source>
</evidence>
<sequence length="116" mass="13809">MVDHKLQLFLEKVLLSKWENKIQFRSDMKLYQDFGLVGYDVDDFLKHFTKEFNVTISSEFNFNERFYPETYSALDAVRSICIKTINIFLLKSIYEKELKDLSIEELEVAIKRGILL</sequence>
<dbReference type="InterPro" id="IPR010862">
    <property type="entry name" value="DUF1493"/>
</dbReference>
<name>A0A0X3ANH3_9FLAO</name>
<organism evidence="1 2">
    <name type="scientific">Apibacter mensalis</name>
    <dbReference type="NCBI Taxonomy" id="1586267"/>
    <lineage>
        <taxon>Bacteria</taxon>
        <taxon>Pseudomonadati</taxon>
        <taxon>Bacteroidota</taxon>
        <taxon>Flavobacteriia</taxon>
        <taxon>Flavobacteriales</taxon>
        <taxon>Weeksellaceae</taxon>
        <taxon>Apibacter</taxon>
    </lineage>
</organism>
<gene>
    <name evidence="1" type="ORF">Ga0061079_101232</name>
</gene>
<dbReference type="RefSeq" id="WP_055424643.1">
    <property type="nucleotide sequence ID" value="NZ_FCOR01000001.1"/>
</dbReference>
<dbReference type="EMBL" id="FCOR01000001">
    <property type="protein sequence ID" value="CVK15418.1"/>
    <property type="molecule type" value="Genomic_DNA"/>
</dbReference>
<reference evidence="1 2" key="1">
    <citation type="submission" date="2016-01" db="EMBL/GenBank/DDBJ databases">
        <authorList>
            <person name="McClelland M."/>
            <person name="Jain A."/>
            <person name="Saraogi P."/>
            <person name="Mendelson R."/>
            <person name="Westerman R."/>
            <person name="SanMiguel P."/>
            <person name="Csonka L."/>
        </authorList>
    </citation>
    <scope>NUCLEOTIDE SEQUENCE [LARGE SCALE GENOMIC DNA]</scope>
    <source>
        <strain evidence="1 2">R-53146</strain>
    </source>
</reference>
<protein>
    <recommendedName>
        <fullName evidence="3">Acyl carrier protein</fullName>
    </recommendedName>
</protein>
<proteinExistence type="predicted"/>
<evidence type="ECO:0008006" key="3">
    <source>
        <dbReference type="Google" id="ProtNLM"/>
    </source>
</evidence>
<dbReference type="OrthoDB" id="1452418at2"/>
<keyword evidence="2" id="KW-1185">Reference proteome</keyword>
<dbReference type="Proteomes" id="UP000182761">
    <property type="component" value="Unassembled WGS sequence"/>
</dbReference>
<evidence type="ECO:0000313" key="2">
    <source>
        <dbReference type="Proteomes" id="UP000182761"/>
    </source>
</evidence>